<sequence length="43" mass="5375">MNKINDYKNMFLNKGISLFRYVYIKSTPLVTYFFCFYEFLCIW</sequence>
<proteinExistence type="predicted"/>
<gene>
    <name evidence="2" type="ORF">NFRAN_0754</name>
</gene>
<dbReference type="Proteomes" id="UP000294299">
    <property type="component" value="Chromosome NFRAN"/>
</dbReference>
<reference evidence="2 3" key="1">
    <citation type="submission" date="2019-02" db="EMBL/GenBank/DDBJ databases">
        <authorList>
            <person name="Lehtovirta-Morley E L."/>
        </authorList>
    </citation>
    <scope>NUCLEOTIDE SEQUENCE [LARGE SCALE GENOMIC DNA]</scope>
    <source>
        <strain evidence="2">NFRAN1</strain>
    </source>
</reference>
<evidence type="ECO:0000313" key="2">
    <source>
        <dbReference type="EMBL" id="VFJ13076.1"/>
    </source>
</evidence>
<keyword evidence="1" id="KW-1133">Transmembrane helix</keyword>
<keyword evidence="1" id="KW-0812">Transmembrane</keyword>
<dbReference type="KEGG" id="nfn:NFRAN_0754"/>
<evidence type="ECO:0000256" key="1">
    <source>
        <dbReference type="SAM" id="Phobius"/>
    </source>
</evidence>
<dbReference type="AlphaFoldDB" id="A0A484I7K3"/>
<name>A0A484I7K3_9ARCH</name>
<keyword evidence="1" id="KW-0472">Membrane</keyword>
<protein>
    <submittedName>
        <fullName evidence="2">Uncharacterized protein</fullName>
    </submittedName>
</protein>
<accession>A0A484I7K3</accession>
<dbReference type="EMBL" id="LR216287">
    <property type="protein sequence ID" value="VFJ13076.1"/>
    <property type="molecule type" value="Genomic_DNA"/>
</dbReference>
<organism evidence="2 3">
    <name type="scientific">Candidatus Nitrosocosmicus franklandianus</name>
    <dbReference type="NCBI Taxonomy" id="1798806"/>
    <lineage>
        <taxon>Archaea</taxon>
        <taxon>Nitrososphaerota</taxon>
        <taxon>Nitrososphaeria</taxon>
        <taxon>Nitrososphaerales</taxon>
        <taxon>Nitrososphaeraceae</taxon>
        <taxon>Candidatus Nitrosocosmicus</taxon>
    </lineage>
</organism>
<evidence type="ECO:0000313" key="3">
    <source>
        <dbReference type="Proteomes" id="UP000294299"/>
    </source>
</evidence>
<keyword evidence="3" id="KW-1185">Reference proteome</keyword>
<feature type="transmembrane region" description="Helical" evidence="1">
    <location>
        <begin position="21"/>
        <end position="40"/>
    </location>
</feature>